<reference evidence="3" key="3">
    <citation type="journal article" date="2018" name="Mol. Plant Microbe Interact.">
        <title>Genome sequence resources for the wheat stripe rust pathogen (Puccinia striiformis f. sp. tritici) and the barley stripe rust pathogen (Puccinia striiformis f. sp. hordei).</title>
        <authorList>
            <person name="Xia C."/>
            <person name="Wang M."/>
            <person name="Yin C."/>
            <person name="Cornejo O.E."/>
            <person name="Hulbert S.H."/>
            <person name="Chen X."/>
        </authorList>
    </citation>
    <scope>NUCLEOTIDE SEQUENCE [LARGE SCALE GENOMIC DNA]</scope>
    <source>
        <strain evidence="3">93TX-2</strain>
    </source>
</reference>
<dbReference type="VEuPathDB" id="FungiDB:PSHT_03197"/>
<dbReference type="AlphaFoldDB" id="A0A2S4WG26"/>
<sequence>MLAMTIPRTDEDLSEMLKENFGWCWPPYVSPEYPQQQFESFLVNLPPPVIRYFRKLNPENQQRLLRFKSDKQSIRNAQELEEVYRRTWTIRWIFLETINRLYLNDFIDDSPAQFWDDDNLSELYWLRLMDLLATKKNHSSNSSDPPKEYEKKEDYPVNIKFTPCHPLQTNRPISTNHHVQVESTKHFNVTDGGPRFWTIGFQDTTCNNPKLHDICFKRKNPFPNIMLSNHIDRLGHIWIEKSRDNDQKCDRSSKKFRVLFQKTCSDVDLGLFLWPQFNLKKIGSILAEQSDLPPDTPKIPIYQDSIVELCDQDRLILFATEYRSHRVFINLQIAIEFSWASEFDDSENQISLREKEQDISLCKPEQECSAWIDNILQWPNPCERYSHYVTAPSSYPELEVDKEEQATSDTRIEERQLEGHECLEQETMAQSKDQLATKETGRGTSRNECLFESEDATNASQECRDQDDQHPSHLQIALQNVLFEMNVNSSATPILCDSGPASSAWQVKVSAGQPEDPQPVLRSGDRDIAESQDHERTMPGLRQGKQNNCTRKESGKINNTGKSLGSEKSVRRKSPRLIELAHSNKPTTSKRRRI</sequence>
<dbReference type="Proteomes" id="UP000238274">
    <property type="component" value="Unassembled WGS sequence"/>
</dbReference>
<reference evidence="2 3" key="1">
    <citation type="submission" date="2017-12" db="EMBL/GenBank/DDBJ databases">
        <title>Gene loss provides genomic basis for host adaptation in cereal stripe rust fungi.</title>
        <authorList>
            <person name="Xia C."/>
        </authorList>
    </citation>
    <scope>NUCLEOTIDE SEQUENCE [LARGE SCALE GENOMIC DNA]</scope>
    <source>
        <strain evidence="2 3">93TX-2</strain>
    </source>
</reference>
<reference evidence="3" key="2">
    <citation type="journal article" date="2018" name="BMC Genomics">
        <title>Genomic insights into host adaptation between the wheat stripe rust pathogen (Puccinia striiformis f. sp. tritici) and the barley stripe rust pathogen (Puccinia striiformis f. sp. hordei).</title>
        <authorList>
            <person name="Xia C."/>
            <person name="Wang M."/>
            <person name="Yin C."/>
            <person name="Cornejo O.E."/>
            <person name="Hulbert S.H."/>
            <person name="Chen X."/>
        </authorList>
    </citation>
    <scope>NUCLEOTIDE SEQUENCE [LARGE SCALE GENOMIC DNA]</scope>
    <source>
        <strain evidence="3">93TX-2</strain>
    </source>
</reference>
<evidence type="ECO:0000313" key="2">
    <source>
        <dbReference type="EMBL" id="POW20750.1"/>
    </source>
</evidence>
<feature type="region of interest" description="Disordered" evidence="1">
    <location>
        <begin position="425"/>
        <end position="471"/>
    </location>
</feature>
<evidence type="ECO:0000313" key="3">
    <source>
        <dbReference type="Proteomes" id="UP000238274"/>
    </source>
</evidence>
<organism evidence="2 3">
    <name type="scientific">Puccinia striiformis</name>
    <dbReference type="NCBI Taxonomy" id="27350"/>
    <lineage>
        <taxon>Eukaryota</taxon>
        <taxon>Fungi</taxon>
        <taxon>Dikarya</taxon>
        <taxon>Basidiomycota</taxon>
        <taxon>Pucciniomycotina</taxon>
        <taxon>Pucciniomycetes</taxon>
        <taxon>Pucciniales</taxon>
        <taxon>Pucciniaceae</taxon>
        <taxon>Puccinia</taxon>
    </lineage>
</organism>
<feature type="region of interest" description="Disordered" evidence="1">
    <location>
        <begin position="531"/>
        <end position="594"/>
    </location>
</feature>
<dbReference type="OrthoDB" id="2505225at2759"/>
<keyword evidence="3" id="KW-1185">Reference proteome</keyword>
<comment type="caution">
    <text evidence="2">The sequence shown here is derived from an EMBL/GenBank/DDBJ whole genome shotgun (WGS) entry which is preliminary data.</text>
</comment>
<proteinExistence type="predicted"/>
<dbReference type="EMBL" id="PKSM01000029">
    <property type="protein sequence ID" value="POW20750.1"/>
    <property type="molecule type" value="Genomic_DNA"/>
</dbReference>
<name>A0A2S4WG26_9BASI</name>
<dbReference type="VEuPathDB" id="FungiDB:PSTT_15628"/>
<accession>A0A2S4WG26</accession>
<feature type="compositionally biased region" description="Basic and acidic residues" evidence="1">
    <location>
        <begin position="462"/>
        <end position="471"/>
    </location>
</feature>
<protein>
    <submittedName>
        <fullName evidence="2">Uncharacterized protein</fullName>
    </submittedName>
</protein>
<gene>
    <name evidence="2" type="ORF">PSHT_03197</name>
</gene>
<evidence type="ECO:0000256" key="1">
    <source>
        <dbReference type="SAM" id="MobiDB-lite"/>
    </source>
</evidence>